<dbReference type="NCBIfam" id="NF033856">
    <property type="entry name" value="T4SS_effec_BID"/>
    <property type="match status" value="1"/>
</dbReference>
<dbReference type="InterPro" id="IPR040548">
    <property type="entry name" value="BepA_ID"/>
</dbReference>
<dbReference type="InterPro" id="IPR012340">
    <property type="entry name" value="NA-bd_OB-fold"/>
</dbReference>
<evidence type="ECO:0000313" key="3">
    <source>
        <dbReference type="Proteomes" id="UP000009101"/>
    </source>
</evidence>
<keyword evidence="3" id="KW-1185">Reference proteome</keyword>
<reference evidence="2 3" key="2">
    <citation type="journal article" date="2011" name="PLoS Genet.">
        <title>Parallel evolution of a type IV secretion system in radiating lineages of the host-restricted bacterial pathogen Bartonella.</title>
        <authorList>
            <person name="Engel P."/>
            <person name="Salzburger W."/>
            <person name="Liesch M."/>
            <person name="Chang C.C."/>
            <person name="Maruyama S."/>
            <person name="Lanz C."/>
            <person name="Calteau A."/>
            <person name="Lajus A."/>
            <person name="Medigue C."/>
            <person name="Schuster S.C."/>
            <person name="Dehio C."/>
        </authorList>
    </citation>
    <scope>NUCLEOTIDE SEQUENCE [LARGE SCALE GENOMIC DNA]</scope>
    <source>
        <strain evidence="3">CIP 104772 / 73</strain>
    </source>
</reference>
<dbReference type="SUPFAM" id="SSF140931">
    <property type="entry name" value="Fic-like"/>
    <property type="match status" value="1"/>
</dbReference>
<dbReference type="eggNOG" id="COG2184">
    <property type="taxonomic scope" value="Bacteria"/>
</dbReference>
<dbReference type="HOGENOM" id="CLU_024177_0_0_5"/>
<dbReference type="Pfam" id="PF18543">
    <property type="entry name" value="ID"/>
    <property type="match status" value="1"/>
</dbReference>
<accession>E6YGE9</accession>
<dbReference type="STRING" id="696125.BARCL_0256"/>
<dbReference type="Proteomes" id="UP000009101">
    <property type="component" value="Chromosome"/>
</dbReference>
<sequence length="440" mass="49832">MARSDKIEEGLKIIDQKLSRKNNWRNLSREEFVHNASVTFAFLHNLQPFVAGNGCAQRIFFEKIAEAAGHKLDFSVVTEARMQFAGSAALSFGDNEGNVAPLRHLFEDISNPEKVSVLKEFIQYTSDIKGEDIRDKVIVMPNEGETYTGFYKSCSLDSIMLMVKDSYVLCKKDYLPPEKLKTLKLGDSITFTASISKDCENILIPEERLASLTEEEIIEKIQKDFFVQKCRKEIKSLSKLIYGNSEMLNEHMDMINIGSSAGEQNVRYAVTDLPKPILKSSGTKMLGRADPKYQQTEKNVFYLDQKINSYISAVLHSRKRILKEHSLEQERCGQVVKMPCKTVQDILSMSGNISIEILNSDFLLCKHLQDFMCKVGSRLSQSERKAIGDNNYNVLAESIGISVSKAKRVTQIIKRAQEVCQKEKVFKADRSRIMATGFSK</sequence>
<dbReference type="Gene3D" id="2.40.50.140">
    <property type="entry name" value="Nucleic acid-binding proteins"/>
    <property type="match status" value="1"/>
</dbReference>
<dbReference type="AlphaFoldDB" id="E6YGE9"/>
<dbReference type="EMBL" id="FN645454">
    <property type="protein sequence ID" value="CBI75937.1"/>
    <property type="molecule type" value="Genomic_DNA"/>
</dbReference>
<evidence type="ECO:0000313" key="2">
    <source>
        <dbReference type="EMBL" id="CBI75937.1"/>
    </source>
</evidence>
<protein>
    <submittedName>
        <fullName evidence="2">Bartonella effector protein (Bep), substrate of VirB T4SS</fullName>
    </submittedName>
</protein>
<evidence type="ECO:0000259" key="1">
    <source>
        <dbReference type="PROSITE" id="PS51459"/>
    </source>
</evidence>
<name>E6YGE9_BARC7</name>
<feature type="domain" description="Fido" evidence="1">
    <location>
        <begin position="1"/>
        <end position="108"/>
    </location>
</feature>
<gene>
    <name evidence="2" type="ordered locus">BARCL_0256</name>
</gene>
<dbReference type="KEGG" id="bcd:BARCL_0256"/>
<dbReference type="InterPro" id="IPR036597">
    <property type="entry name" value="Fido-like_dom_sf"/>
</dbReference>
<dbReference type="InterPro" id="IPR003812">
    <property type="entry name" value="Fido"/>
</dbReference>
<dbReference type="Gene3D" id="1.10.3290.10">
    <property type="entry name" value="Fido-like domain"/>
    <property type="match status" value="1"/>
</dbReference>
<dbReference type="OrthoDB" id="9792687at2"/>
<organism evidence="2 3">
    <name type="scientific">Bartonella clarridgeiae (strain CCUG 45776 / CIP 104772 / 73)</name>
    <dbReference type="NCBI Taxonomy" id="696125"/>
    <lineage>
        <taxon>Bacteria</taxon>
        <taxon>Pseudomonadati</taxon>
        <taxon>Pseudomonadota</taxon>
        <taxon>Alphaproteobacteria</taxon>
        <taxon>Hyphomicrobiales</taxon>
        <taxon>Bartonellaceae</taxon>
        <taxon>Bartonella</taxon>
    </lineage>
</organism>
<proteinExistence type="predicted"/>
<dbReference type="RefSeq" id="WP_013544605.1">
    <property type="nucleotide sequence ID" value="NC_014932.1"/>
</dbReference>
<dbReference type="PROSITE" id="PS51459">
    <property type="entry name" value="FIDO"/>
    <property type="match status" value="1"/>
</dbReference>
<reference evidence="3" key="1">
    <citation type="submission" date="2009-11" db="EMBL/GenBank/DDBJ databases">
        <title>Genome sequencing of Bartonella species and comparative genomics.</title>
        <authorList>
            <person name="Engel P."/>
            <person name="Salzburger W."/>
            <person name="Marius L."/>
            <person name="Chao-Chin C."/>
            <person name="Soichi M."/>
            <person name="Christa L."/>
            <person name="Alexandra C."/>
            <person name="Aurelie L."/>
            <person name="Claudine M."/>
            <person name="Stephan S.C."/>
            <person name="Christoph D."/>
        </authorList>
    </citation>
    <scope>NUCLEOTIDE SEQUENCE [LARGE SCALE GENOMIC DNA]</scope>
    <source>
        <strain evidence="3">CIP 104772 / 73</strain>
    </source>
</reference>